<dbReference type="InParanoid" id="A0A166MU92"/>
<feature type="domain" description="Chromo" evidence="1">
    <location>
        <begin position="17"/>
        <end position="56"/>
    </location>
</feature>
<reference evidence="2 3" key="1">
    <citation type="journal article" date="2016" name="Mol. Biol. Evol.">
        <title>Comparative Genomics of Early-Diverging Mushroom-Forming Fungi Provides Insights into the Origins of Lignocellulose Decay Capabilities.</title>
        <authorList>
            <person name="Nagy L.G."/>
            <person name="Riley R."/>
            <person name="Tritt A."/>
            <person name="Adam C."/>
            <person name="Daum C."/>
            <person name="Floudas D."/>
            <person name="Sun H."/>
            <person name="Yadav J.S."/>
            <person name="Pangilinan J."/>
            <person name="Larsson K.H."/>
            <person name="Matsuura K."/>
            <person name="Barry K."/>
            <person name="Labutti K."/>
            <person name="Kuo R."/>
            <person name="Ohm R.A."/>
            <person name="Bhattacharya S.S."/>
            <person name="Shirouzu T."/>
            <person name="Yoshinaga Y."/>
            <person name="Martin F.M."/>
            <person name="Grigoriev I.V."/>
            <person name="Hibbett D.S."/>
        </authorList>
    </citation>
    <scope>NUCLEOTIDE SEQUENCE [LARGE SCALE GENOMIC DNA]</scope>
    <source>
        <strain evidence="2 3">HHB12029</strain>
    </source>
</reference>
<name>A0A166MU92_EXIGL</name>
<dbReference type="PROSITE" id="PS50013">
    <property type="entry name" value="CHROMO_2"/>
    <property type="match status" value="1"/>
</dbReference>
<feature type="non-terminal residue" evidence="2">
    <location>
        <position position="56"/>
    </location>
</feature>
<keyword evidence="3" id="KW-1185">Reference proteome</keyword>
<dbReference type="EMBL" id="KV426915">
    <property type="protein sequence ID" value="KZV78404.1"/>
    <property type="molecule type" value="Genomic_DNA"/>
</dbReference>
<protein>
    <recommendedName>
        <fullName evidence="1">Chromo domain-containing protein</fullName>
    </recommendedName>
</protein>
<dbReference type="Proteomes" id="UP000077266">
    <property type="component" value="Unassembled WGS sequence"/>
</dbReference>
<proteinExistence type="predicted"/>
<dbReference type="OrthoDB" id="2447764at2759"/>
<evidence type="ECO:0000259" key="1">
    <source>
        <dbReference type="PROSITE" id="PS50013"/>
    </source>
</evidence>
<dbReference type="InterPro" id="IPR016197">
    <property type="entry name" value="Chromo-like_dom_sf"/>
</dbReference>
<dbReference type="InterPro" id="IPR000953">
    <property type="entry name" value="Chromo/chromo_shadow_dom"/>
</dbReference>
<gene>
    <name evidence="2" type="ORF">EXIGLDRAFT_595372</name>
</gene>
<sequence length="56" mass="6817">RSILPAPRWELEPVQEYQVEKLVAHRNNRSRKQVEYLVRWEGYGPEHDSWLTAREL</sequence>
<evidence type="ECO:0000313" key="2">
    <source>
        <dbReference type="EMBL" id="KZV78404.1"/>
    </source>
</evidence>
<organism evidence="2 3">
    <name type="scientific">Exidia glandulosa HHB12029</name>
    <dbReference type="NCBI Taxonomy" id="1314781"/>
    <lineage>
        <taxon>Eukaryota</taxon>
        <taxon>Fungi</taxon>
        <taxon>Dikarya</taxon>
        <taxon>Basidiomycota</taxon>
        <taxon>Agaricomycotina</taxon>
        <taxon>Agaricomycetes</taxon>
        <taxon>Auriculariales</taxon>
        <taxon>Exidiaceae</taxon>
        <taxon>Exidia</taxon>
    </lineage>
</organism>
<feature type="non-terminal residue" evidence="2">
    <location>
        <position position="1"/>
    </location>
</feature>
<dbReference type="SUPFAM" id="SSF54160">
    <property type="entry name" value="Chromo domain-like"/>
    <property type="match status" value="1"/>
</dbReference>
<dbReference type="Pfam" id="PF00385">
    <property type="entry name" value="Chromo"/>
    <property type="match status" value="1"/>
</dbReference>
<dbReference type="STRING" id="1314781.A0A166MU92"/>
<dbReference type="AlphaFoldDB" id="A0A166MU92"/>
<dbReference type="GO" id="GO:0006338">
    <property type="term" value="P:chromatin remodeling"/>
    <property type="evidence" value="ECO:0007669"/>
    <property type="project" value="UniProtKB-ARBA"/>
</dbReference>
<evidence type="ECO:0000313" key="3">
    <source>
        <dbReference type="Proteomes" id="UP000077266"/>
    </source>
</evidence>
<accession>A0A166MU92</accession>
<dbReference type="InterPro" id="IPR023780">
    <property type="entry name" value="Chromo_domain"/>
</dbReference>
<dbReference type="CDD" id="cd00024">
    <property type="entry name" value="CD_CSD"/>
    <property type="match status" value="1"/>
</dbReference>
<dbReference type="Gene3D" id="2.40.50.40">
    <property type="match status" value="1"/>
</dbReference>